<name>A0A811Q591_9POAL</name>
<proteinExistence type="predicted"/>
<dbReference type="EMBL" id="CAJGYO010000009">
    <property type="protein sequence ID" value="CAD6254228.1"/>
    <property type="molecule type" value="Genomic_DNA"/>
</dbReference>
<evidence type="ECO:0000313" key="2">
    <source>
        <dbReference type="Proteomes" id="UP000604825"/>
    </source>
</evidence>
<comment type="caution">
    <text evidence="1">The sequence shown here is derived from an EMBL/GenBank/DDBJ whole genome shotgun (WGS) entry which is preliminary data.</text>
</comment>
<accession>A0A811Q591</accession>
<organism evidence="1 2">
    <name type="scientific">Miscanthus lutarioriparius</name>
    <dbReference type="NCBI Taxonomy" id="422564"/>
    <lineage>
        <taxon>Eukaryota</taxon>
        <taxon>Viridiplantae</taxon>
        <taxon>Streptophyta</taxon>
        <taxon>Embryophyta</taxon>
        <taxon>Tracheophyta</taxon>
        <taxon>Spermatophyta</taxon>
        <taxon>Magnoliopsida</taxon>
        <taxon>Liliopsida</taxon>
        <taxon>Poales</taxon>
        <taxon>Poaceae</taxon>
        <taxon>PACMAD clade</taxon>
        <taxon>Panicoideae</taxon>
        <taxon>Andropogonodae</taxon>
        <taxon>Andropogoneae</taxon>
        <taxon>Saccharinae</taxon>
        <taxon>Miscanthus</taxon>
    </lineage>
</organism>
<evidence type="ECO:0000313" key="1">
    <source>
        <dbReference type="EMBL" id="CAD6254228.1"/>
    </source>
</evidence>
<reference evidence="1" key="1">
    <citation type="submission" date="2020-10" db="EMBL/GenBank/DDBJ databases">
        <authorList>
            <person name="Han B."/>
            <person name="Lu T."/>
            <person name="Zhao Q."/>
            <person name="Huang X."/>
            <person name="Zhao Y."/>
        </authorList>
    </citation>
    <scope>NUCLEOTIDE SEQUENCE</scope>
</reference>
<dbReference type="Proteomes" id="UP000604825">
    <property type="component" value="Unassembled WGS sequence"/>
</dbReference>
<keyword evidence="2" id="KW-1185">Reference proteome</keyword>
<dbReference type="AlphaFoldDB" id="A0A811Q591"/>
<sequence length="141" mass="15329">MSMHGTWSRGHAPKKISRRPALPARLQININSGWLLSEETVGSPSRKSAVPVPVLVAHSPRRKISIGNGYGVVDGTGRAGRRLRRGAGSCMVCPGEMTSVRECVIVTAKNNVRDYLWLGLSSSPFLLLHCVHLLPGEFMCL</sequence>
<gene>
    <name evidence="1" type="ORF">NCGR_LOCUS37834</name>
</gene>
<protein>
    <submittedName>
        <fullName evidence="1">Uncharacterized protein</fullName>
    </submittedName>
</protein>